<name>A0A016U9V6_9BILA</name>
<evidence type="ECO:0000313" key="2">
    <source>
        <dbReference type="Proteomes" id="UP000024635"/>
    </source>
</evidence>
<organism evidence="1 2">
    <name type="scientific">Ancylostoma ceylanicum</name>
    <dbReference type="NCBI Taxonomy" id="53326"/>
    <lineage>
        <taxon>Eukaryota</taxon>
        <taxon>Metazoa</taxon>
        <taxon>Ecdysozoa</taxon>
        <taxon>Nematoda</taxon>
        <taxon>Chromadorea</taxon>
        <taxon>Rhabditida</taxon>
        <taxon>Rhabditina</taxon>
        <taxon>Rhabditomorpha</taxon>
        <taxon>Strongyloidea</taxon>
        <taxon>Ancylostomatidae</taxon>
        <taxon>Ancylostomatinae</taxon>
        <taxon>Ancylostoma</taxon>
    </lineage>
</organism>
<protein>
    <submittedName>
        <fullName evidence="1">Uncharacterized protein</fullName>
    </submittedName>
</protein>
<reference evidence="2" key="1">
    <citation type="journal article" date="2015" name="Nat. Genet.">
        <title>The genome and transcriptome of the zoonotic hookworm Ancylostoma ceylanicum identify infection-specific gene families.</title>
        <authorList>
            <person name="Schwarz E.M."/>
            <person name="Hu Y."/>
            <person name="Antoshechkin I."/>
            <person name="Miller M.M."/>
            <person name="Sternberg P.W."/>
            <person name="Aroian R.V."/>
        </authorList>
    </citation>
    <scope>NUCLEOTIDE SEQUENCE</scope>
    <source>
        <strain evidence="2">HY135</strain>
    </source>
</reference>
<dbReference type="Proteomes" id="UP000024635">
    <property type="component" value="Unassembled WGS sequence"/>
</dbReference>
<proteinExistence type="predicted"/>
<dbReference type="AlphaFoldDB" id="A0A016U9V6"/>
<accession>A0A016U9V6</accession>
<dbReference type="EMBL" id="JARK01001384">
    <property type="protein sequence ID" value="EYC12074.1"/>
    <property type="molecule type" value="Genomic_DNA"/>
</dbReference>
<keyword evidence="2" id="KW-1185">Reference proteome</keyword>
<gene>
    <name evidence="1" type="primary">Acey_s0048.g1598</name>
    <name evidence="1" type="ORF">Y032_0048g1598</name>
</gene>
<evidence type="ECO:0000313" key="1">
    <source>
        <dbReference type="EMBL" id="EYC12074.1"/>
    </source>
</evidence>
<comment type="caution">
    <text evidence="1">The sequence shown here is derived from an EMBL/GenBank/DDBJ whole genome shotgun (WGS) entry which is preliminary data.</text>
</comment>
<sequence>MVVDKGRDSGAGTLVVCCTWQRACWAKTRWKSSSVAIFPIKQKSGTGTKKTLYVDLSCEHDQNKRAQMLTHSSHLFENGDDITGTRRGARRILSRQQQFRRT</sequence>